<gene>
    <name evidence="1" type="ORF">CYNAS_LOCUS19691</name>
</gene>
<reference evidence="1" key="1">
    <citation type="submission" date="2023-07" db="EMBL/GenBank/DDBJ databases">
        <authorList>
            <consortium name="CYATHOMIX"/>
        </authorList>
    </citation>
    <scope>NUCLEOTIDE SEQUENCE</scope>
    <source>
        <strain evidence="1">N/A</strain>
    </source>
</reference>
<evidence type="ECO:0000313" key="2">
    <source>
        <dbReference type="Proteomes" id="UP001176961"/>
    </source>
</evidence>
<proteinExistence type="predicted"/>
<evidence type="ECO:0000313" key="1">
    <source>
        <dbReference type="EMBL" id="CAJ0607708.1"/>
    </source>
</evidence>
<protein>
    <submittedName>
        <fullName evidence="1">Uncharacterized protein</fullName>
    </submittedName>
</protein>
<accession>A0AA36HBV8</accession>
<organism evidence="1 2">
    <name type="scientific">Cylicocyclus nassatus</name>
    <name type="common">Nematode worm</name>
    <dbReference type="NCBI Taxonomy" id="53992"/>
    <lineage>
        <taxon>Eukaryota</taxon>
        <taxon>Metazoa</taxon>
        <taxon>Ecdysozoa</taxon>
        <taxon>Nematoda</taxon>
        <taxon>Chromadorea</taxon>
        <taxon>Rhabditida</taxon>
        <taxon>Rhabditina</taxon>
        <taxon>Rhabditomorpha</taxon>
        <taxon>Strongyloidea</taxon>
        <taxon>Strongylidae</taxon>
        <taxon>Cylicocyclus</taxon>
    </lineage>
</organism>
<dbReference type="AlphaFoldDB" id="A0AA36HBV8"/>
<dbReference type="EMBL" id="CATQJL010000316">
    <property type="protein sequence ID" value="CAJ0607708.1"/>
    <property type="molecule type" value="Genomic_DNA"/>
</dbReference>
<sequence length="259" mass="29597">MEPTWGDWRKENELLKKQSTHLSVIGLSCAISAHRSFCHDFAMALREREGQRLQHPDIFSQKTDYDLSAYYNQALARKEQLSHSDGDDMPTNSIILALPKAFERVRTEVAAEDSVKFVVYNHLDDMADQLNKIPISAAMLWVWPEKMPRSDQMRRSMQAVERHLQCGGTLDCFPPPFEKMRRDEWEELRKVCIEVVRMLTGPARGFDAKGEGPCSGRGGWRRVPQLTLHRLPAVIAGSPTVVRPQPSLPIFGKTRKSRQ</sequence>
<dbReference type="Proteomes" id="UP001176961">
    <property type="component" value="Unassembled WGS sequence"/>
</dbReference>
<keyword evidence="2" id="KW-1185">Reference proteome</keyword>
<name>A0AA36HBV8_CYLNA</name>
<comment type="caution">
    <text evidence="1">The sequence shown here is derived from an EMBL/GenBank/DDBJ whole genome shotgun (WGS) entry which is preliminary data.</text>
</comment>